<gene>
    <name evidence="1" type="ORF">EBO15_11305</name>
</gene>
<dbReference type="InterPro" id="IPR050155">
    <property type="entry name" value="HAD-like_hydrolase_sf"/>
</dbReference>
<dbReference type="SUPFAM" id="SSF56784">
    <property type="entry name" value="HAD-like"/>
    <property type="match status" value="1"/>
</dbReference>
<dbReference type="Pfam" id="PF12710">
    <property type="entry name" value="HAD"/>
    <property type="match status" value="1"/>
</dbReference>
<dbReference type="PANTHER" id="PTHR43434">
    <property type="entry name" value="PHOSPHOGLYCOLATE PHOSPHATASE"/>
    <property type="match status" value="1"/>
</dbReference>
<dbReference type="SFLD" id="SFLDG01129">
    <property type="entry name" value="C1.5:_HAD__Beta-PGM__Phosphata"/>
    <property type="match status" value="1"/>
</dbReference>
<accession>A0A3M2M8G8</accession>
<dbReference type="AlphaFoldDB" id="A0A3M2M8G8"/>
<dbReference type="GO" id="GO:0006281">
    <property type="term" value="P:DNA repair"/>
    <property type="evidence" value="ECO:0007669"/>
    <property type="project" value="TreeGrafter"/>
</dbReference>
<name>A0A3M2M8G8_9ACTN</name>
<protein>
    <submittedName>
        <fullName evidence="1">HAD family hydrolase</fullName>
    </submittedName>
</protein>
<keyword evidence="1" id="KW-0378">Hydrolase</keyword>
<dbReference type="SFLD" id="SFLDS00003">
    <property type="entry name" value="Haloacid_Dehalogenase"/>
    <property type="match status" value="1"/>
</dbReference>
<comment type="caution">
    <text evidence="1">The sequence shown here is derived from an EMBL/GenBank/DDBJ whole genome shotgun (WGS) entry which is preliminary data.</text>
</comment>
<dbReference type="InterPro" id="IPR036412">
    <property type="entry name" value="HAD-like_sf"/>
</dbReference>
<evidence type="ECO:0000313" key="2">
    <source>
        <dbReference type="Proteomes" id="UP000282674"/>
    </source>
</evidence>
<dbReference type="GO" id="GO:0005829">
    <property type="term" value="C:cytosol"/>
    <property type="evidence" value="ECO:0007669"/>
    <property type="project" value="TreeGrafter"/>
</dbReference>
<reference evidence="1 2" key="1">
    <citation type="submission" date="2018-10" db="EMBL/GenBank/DDBJ databases">
        <title>Isolation from soil.</title>
        <authorList>
            <person name="Hu J."/>
        </authorList>
    </citation>
    <scope>NUCLEOTIDE SEQUENCE [LARGE SCALE GENOMIC DNA]</scope>
    <source>
        <strain evidence="1 2">NEAU-Ht49</strain>
    </source>
</reference>
<dbReference type="Proteomes" id="UP000282674">
    <property type="component" value="Unassembled WGS sequence"/>
</dbReference>
<dbReference type="GO" id="GO:0008967">
    <property type="term" value="F:phosphoglycolate phosphatase activity"/>
    <property type="evidence" value="ECO:0007669"/>
    <property type="project" value="TreeGrafter"/>
</dbReference>
<dbReference type="PANTHER" id="PTHR43434:SF1">
    <property type="entry name" value="PHOSPHOGLYCOLATE PHOSPHATASE"/>
    <property type="match status" value="1"/>
</dbReference>
<proteinExistence type="predicted"/>
<dbReference type="InterPro" id="IPR023214">
    <property type="entry name" value="HAD_sf"/>
</dbReference>
<dbReference type="Gene3D" id="3.40.50.1000">
    <property type="entry name" value="HAD superfamily/HAD-like"/>
    <property type="match status" value="1"/>
</dbReference>
<dbReference type="Gene3D" id="1.10.150.240">
    <property type="entry name" value="Putative phosphatase, domain 2"/>
    <property type="match status" value="1"/>
</dbReference>
<dbReference type="InterPro" id="IPR023198">
    <property type="entry name" value="PGP-like_dom2"/>
</dbReference>
<keyword evidence="2" id="KW-1185">Reference proteome</keyword>
<evidence type="ECO:0000313" key="1">
    <source>
        <dbReference type="EMBL" id="RMI44865.1"/>
    </source>
</evidence>
<organism evidence="1 2">
    <name type="scientific">Actinomadura harenae</name>
    <dbReference type="NCBI Taxonomy" id="2483351"/>
    <lineage>
        <taxon>Bacteria</taxon>
        <taxon>Bacillati</taxon>
        <taxon>Actinomycetota</taxon>
        <taxon>Actinomycetes</taxon>
        <taxon>Streptosporangiales</taxon>
        <taxon>Thermomonosporaceae</taxon>
        <taxon>Actinomadura</taxon>
    </lineage>
</organism>
<dbReference type="EMBL" id="RFFG01000016">
    <property type="protein sequence ID" value="RMI44865.1"/>
    <property type="molecule type" value="Genomic_DNA"/>
</dbReference>
<sequence>MAGVRTLVLWDVDHTLLSIGDLSGQIYAEVFEDVTGRPMQQLADMTGRTDRAIITATLRLHGIEPTEDLVVRFATALGRAFDARRADLAARGKELPGARAALAALTRQPVIQSLLTGNMEPIARCKLAAFCLGEFVDFSVGAYGLDDAERPPLVRLARKRAEAKYEQPFDEYSTVLIGDTPLDVTAGHEGGARVVAVATGASDSDELRSAGAEIVLADLTDTGAVVRAVLRATQR</sequence>
<dbReference type="OrthoDB" id="9781769at2"/>